<dbReference type="EMBL" id="JAGKHQ010000017">
    <property type="protein sequence ID" value="KAG7490599.1"/>
    <property type="molecule type" value="Genomic_DNA"/>
</dbReference>
<sequence>MVKGRLFSVSEYKRKIITQNSSQPKNFLSSSHRRALKNPRAFPPCKTNKQTDRTKTKSCNSRLKSGDF</sequence>
<dbReference type="AlphaFoldDB" id="A0AAV6QKC6"/>
<keyword evidence="3" id="KW-1185">Reference proteome</keyword>
<proteinExistence type="predicted"/>
<protein>
    <submittedName>
        <fullName evidence="2">Uncharacterized protein</fullName>
    </submittedName>
</protein>
<feature type="compositionally biased region" description="Polar residues" evidence="1">
    <location>
        <begin position="57"/>
        <end position="68"/>
    </location>
</feature>
<reference evidence="2 3" key="1">
    <citation type="journal article" date="2021" name="Sci. Rep.">
        <title>Chromosome anchoring in Senegalese sole (Solea senegalensis) reveals sex-associated markers and genome rearrangements in flatfish.</title>
        <authorList>
            <person name="Guerrero-Cozar I."/>
            <person name="Gomez-Garrido J."/>
            <person name="Berbel C."/>
            <person name="Martinez-Blanch J.F."/>
            <person name="Alioto T."/>
            <person name="Claros M.G."/>
            <person name="Gagnaire P.A."/>
            <person name="Manchado M."/>
        </authorList>
    </citation>
    <scope>NUCLEOTIDE SEQUENCE [LARGE SCALE GENOMIC DNA]</scope>
    <source>
        <strain evidence="2">Sse05_10M</strain>
    </source>
</reference>
<feature type="compositionally biased region" description="Polar residues" evidence="1">
    <location>
        <begin position="21"/>
        <end position="30"/>
    </location>
</feature>
<name>A0AAV6QKC6_SOLSE</name>
<evidence type="ECO:0000256" key="1">
    <source>
        <dbReference type="SAM" id="MobiDB-lite"/>
    </source>
</evidence>
<gene>
    <name evidence="2" type="ORF">JOB18_038886</name>
</gene>
<evidence type="ECO:0000313" key="3">
    <source>
        <dbReference type="Proteomes" id="UP000693946"/>
    </source>
</evidence>
<dbReference type="Proteomes" id="UP000693946">
    <property type="component" value="Linkage Group LG5"/>
</dbReference>
<feature type="region of interest" description="Disordered" evidence="1">
    <location>
        <begin position="21"/>
        <end position="68"/>
    </location>
</feature>
<comment type="caution">
    <text evidence="2">The sequence shown here is derived from an EMBL/GenBank/DDBJ whole genome shotgun (WGS) entry which is preliminary data.</text>
</comment>
<evidence type="ECO:0000313" key="2">
    <source>
        <dbReference type="EMBL" id="KAG7490599.1"/>
    </source>
</evidence>
<organism evidence="2 3">
    <name type="scientific">Solea senegalensis</name>
    <name type="common">Senegalese sole</name>
    <dbReference type="NCBI Taxonomy" id="28829"/>
    <lineage>
        <taxon>Eukaryota</taxon>
        <taxon>Metazoa</taxon>
        <taxon>Chordata</taxon>
        <taxon>Craniata</taxon>
        <taxon>Vertebrata</taxon>
        <taxon>Euteleostomi</taxon>
        <taxon>Actinopterygii</taxon>
        <taxon>Neopterygii</taxon>
        <taxon>Teleostei</taxon>
        <taxon>Neoteleostei</taxon>
        <taxon>Acanthomorphata</taxon>
        <taxon>Carangaria</taxon>
        <taxon>Pleuronectiformes</taxon>
        <taxon>Pleuronectoidei</taxon>
        <taxon>Soleidae</taxon>
        <taxon>Solea</taxon>
    </lineage>
</organism>
<accession>A0AAV6QKC6</accession>